<dbReference type="InterPro" id="IPR011050">
    <property type="entry name" value="Pectin_lyase_fold/virulence"/>
</dbReference>
<dbReference type="Gene3D" id="2.160.20.10">
    <property type="entry name" value="Single-stranded right-handed beta-helix, Pectin lyase-like"/>
    <property type="match status" value="1"/>
</dbReference>
<name>A0ABS3YJ76_9BACT</name>
<dbReference type="InterPro" id="IPR012334">
    <property type="entry name" value="Pectin_lyas_fold"/>
</dbReference>
<gene>
    <name evidence="3" type="ORF">J7I43_21095</name>
</gene>
<sequence length="772" mass="82725">MKKLLVIFLLLPLATNAQFTIRQLDSLIRGALAAHQATVLIPPGEYRGTTPGASFIWIQNASGLHIVANGVKMVCEKRVRALEFSNCSNITLEGLTIDYDPLTYTQGDIVAMGSNYVDVKIHQGYPVEAWSRLDVIDPATRYRKRGSIFAWSTTAQLLGGDTVRVTNTDNPNFTTVAQVGDMATMSAGAASGGAAHTLVLSNCQGGMVLRNVTVNAGPGFGIFEAGGEGGTVLDGCSVSPGPKPAGAMQERLLCVSWDAIQHKLTRRGPVVENCTVESAGDDSWSVTWDGDYVISSGGGTNITVAPDNLQVGDSLRSSLSSDVVYITAKSGGMLTLNKNCPWATGAHLYSPSRRCENFILRDNYFHSTGRVLVKAGHGLIENNVFDNTHSGVTVHSEQGGNHVSGMGALVIRNNDIIGTGHFMNAWWSVQAGAVCIVNAADTISPSGTYDSIRIENNRFTDISGVNIVVTSASNVLIKENDFYSTGITTPQPTGGQFGIPQQTVVYLKHSDNVTLDSNRVHRSGLDSLLVVSRVTHLQKLRKGIFDVTGQQFDNITPYCCGNDGGKAFDGNLSSFVDAASANGAYTGMYYPQPITLDSIRFFPRGGFEYRMNGGQFQGSNDDINYTAIYTLPAAPPAGWSAVAANGSYQYLRYLSPNGGYCNVAEIVFVKTDNNGRKPAPAGRKQLRRETEAIRAFPNPAGKTIYLTGLNSKNGRCMVTLAGLNGRVIFNRQLSTTTETAIHPLDLSSVPGGVYVLKVNMPGTTKSIKLVRL</sequence>
<feature type="chain" id="PRO_5046503176" evidence="1">
    <location>
        <begin position="20"/>
        <end position="772"/>
    </location>
</feature>
<dbReference type="InterPro" id="IPR006626">
    <property type="entry name" value="PbH1"/>
</dbReference>
<dbReference type="Gene3D" id="2.60.120.260">
    <property type="entry name" value="Galactose-binding domain-like"/>
    <property type="match status" value="1"/>
</dbReference>
<proteinExistence type="predicted"/>
<dbReference type="SUPFAM" id="SSF51126">
    <property type="entry name" value="Pectin lyase-like"/>
    <property type="match status" value="1"/>
</dbReference>
<dbReference type="SMART" id="SM00710">
    <property type="entry name" value="PbH1"/>
    <property type="match status" value="5"/>
</dbReference>
<dbReference type="Pfam" id="PF18962">
    <property type="entry name" value="Por_Secre_tail"/>
    <property type="match status" value="1"/>
</dbReference>
<feature type="domain" description="Secretion system C-terminal sorting" evidence="2">
    <location>
        <begin position="696"/>
        <end position="768"/>
    </location>
</feature>
<evidence type="ECO:0000259" key="2">
    <source>
        <dbReference type="Pfam" id="PF18962"/>
    </source>
</evidence>
<reference evidence="4" key="1">
    <citation type="submission" date="2021-03" db="EMBL/GenBank/DDBJ databases">
        <title>Assistant Professor.</title>
        <authorList>
            <person name="Huq M.A."/>
        </authorList>
    </citation>
    <scope>NUCLEOTIDE SEQUENCE [LARGE SCALE GENOMIC DNA]</scope>
    <source>
        <strain evidence="4">MAH-28</strain>
    </source>
</reference>
<organism evidence="3 4">
    <name type="scientific">Chitinophaga chungangae</name>
    <dbReference type="NCBI Taxonomy" id="2821488"/>
    <lineage>
        <taxon>Bacteria</taxon>
        <taxon>Pseudomonadati</taxon>
        <taxon>Bacteroidota</taxon>
        <taxon>Chitinophagia</taxon>
        <taxon>Chitinophagales</taxon>
        <taxon>Chitinophagaceae</taxon>
        <taxon>Chitinophaga</taxon>
    </lineage>
</organism>
<keyword evidence="1" id="KW-0732">Signal</keyword>
<evidence type="ECO:0000256" key="1">
    <source>
        <dbReference type="SAM" id="SignalP"/>
    </source>
</evidence>
<dbReference type="InterPro" id="IPR026444">
    <property type="entry name" value="Secre_tail"/>
</dbReference>
<accession>A0ABS3YJ76</accession>
<comment type="caution">
    <text evidence="3">The sequence shown here is derived from an EMBL/GenBank/DDBJ whole genome shotgun (WGS) entry which is preliminary data.</text>
</comment>
<keyword evidence="4" id="KW-1185">Reference proteome</keyword>
<dbReference type="NCBIfam" id="TIGR04183">
    <property type="entry name" value="Por_Secre_tail"/>
    <property type="match status" value="1"/>
</dbReference>
<protein>
    <submittedName>
        <fullName evidence="3">T9SS type A sorting domain-containing protein</fullName>
    </submittedName>
</protein>
<evidence type="ECO:0000313" key="4">
    <source>
        <dbReference type="Proteomes" id="UP000679126"/>
    </source>
</evidence>
<dbReference type="RefSeq" id="WP_209147851.1">
    <property type="nucleotide sequence ID" value="NZ_JAGHKP010000004.1"/>
</dbReference>
<dbReference type="EMBL" id="JAGHKP010000004">
    <property type="protein sequence ID" value="MBO9154737.1"/>
    <property type="molecule type" value="Genomic_DNA"/>
</dbReference>
<feature type="signal peptide" evidence="1">
    <location>
        <begin position="1"/>
        <end position="19"/>
    </location>
</feature>
<dbReference type="Proteomes" id="UP000679126">
    <property type="component" value="Unassembled WGS sequence"/>
</dbReference>
<evidence type="ECO:0000313" key="3">
    <source>
        <dbReference type="EMBL" id="MBO9154737.1"/>
    </source>
</evidence>